<protein>
    <submittedName>
        <fullName evidence="1">Uncharacterized protein</fullName>
    </submittedName>
</protein>
<evidence type="ECO:0000313" key="1">
    <source>
        <dbReference type="EMBL" id="CAG6605776.1"/>
    </source>
</evidence>
<name>A0A8D8LI91_9HEMI</name>
<accession>A0A8D8LI91</accession>
<reference evidence="1" key="1">
    <citation type="submission" date="2021-05" db="EMBL/GenBank/DDBJ databases">
        <authorList>
            <person name="Alioto T."/>
            <person name="Alioto T."/>
            <person name="Gomez Garrido J."/>
        </authorList>
    </citation>
    <scope>NUCLEOTIDE SEQUENCE</scope>
</reference>
<proteinExistence type="predicted"/>
<dbReference type="AlphaFoldDB" id="A0A8D8LI91"/>
<organism evidence="1">
    <name type="scientific">Cacopsylla melanoneura</name>
    <dbReference type="NCBI Taxonomy" id="428564"/>
    <lineage>
        <taxon>Eukaryota</taxon>
        <taxon>Metazoa</taxon>
        <taxon>Ecdysozoa</taxon>
        <taxon>Arthropoda</taxon>
        <taxon>Hexapoda</taxon>
        <taxon>Insecta</taxon>
        <taxon>Pterygota</taxon>
        <taxon>Neoptera</taxon>
        <taxon>Paraneoptera</taxon>
        <taxon>Hemiptera</taxon>
        <taxon>Sternorrhyncha</taxon>
        <taxon>Psylloidea</taxon>
        <taxon>Psyllidae</taxon>
        <taxon>Psyllinae</taxon>
        <taxon>Cacopsylla</taxon>
    </lineage>
</organism>
<dbReference type="EMBL" id="HBUF01000841">
    <property type="protein sequence ID" value="CAG6605776.1"/>
    <property type="molecule type" value="Transcribed_RNA"/>
</dbReference>
<sequence>MPKITASKINFLVEKFEMVQRQIYWSPNCDHPVFTPKITPTFLLGDSNKHVDNILMGTMDSTIASDVIRGYKSHAIPFVILLSDLTYSHVRDVHNIGELYNLEIRVDFTDIIDKAQSFNTNVKTFHYSCISCYCCFSVARWF</sequence>